<dbReference type="AlphaFoldDB" id="A0AAW6T6D1"/>
<dbReference type="PANTHER" id="PTHR21310">
    <property type="entry name" value="AMINOGLYCOSIDE PHOSPHOTRANSFERASE-RELATED-RELATED"/>
    <property type="match status" value="1"/>
</dbReference>
<comment type="caution">
    <text evidence="3">The sequence shown here is derived from an EMBL/GenBank/DDBJ whole genome shotgun (WGS) entry which is preliminary data.</text>
</comment>
<organism evidence="3 4">
    <name type="scientific">Ruicaihuangia caeni</name>
    <dbReference type="NCBI Taxonomy" id="3042517"/>
    <lineage>
        <taxon>Bacteria</taxon>
        <taxon>Bacillati</taxon>
        <taxon>Actinomycetota</taxon>
        <taxon>Actinomycetes</taxon>
        <taxon>Micrococcales</taxon>
        <taxon>Microbacteriaceae</taxon>
        <taxon>Ruicaihuangia</taxon>
    </lineage>
</organism>
<feature type="region of interest" description="Disordered" evidence="1">
    <location>
        <begin position="1"/>
        <end position="35"/>
    </location>
</feature>
<dbReference type="InterPro" id="IPR051678">
    <property type="entry name" value="AGP_Transferase"/>
</dbReference>
<dbReference type="InterPro" id="IPR002575">
    <property type="entry name" value="Aminoglycoside_PTrfase"/>
</dbReference>
<dbReference type="Pfam" id="PF01636">
    <property type="entry name" value="APH"/>
    <property type="match status" value="1"/>
</dbReference>
<dbReference type="InterPro" id="IPR011009">
    <property type="entry name" value="Kinase-like_dom_sf"/>
</dbReference>
<protein>
    <submittedName>
        <fullName evidence="3">Phosphotransferase</fullName>
    </submittedName>
</protein>
<name>A0AAW6T6D1_9MICO</name>
<feature type="domain" description="Aminoglycoside phosphotransferase" evidence="2">
    <location>
        <begin position="171"/>
        <end position="361"/>
    </location>
</feature>
<gene>
    <name evidence="3" type="ORF">QF206_02860</name>
</gene>
<dbReference type="Gene3D" id="3.90.1200.10">
    <property type="match status" value="1"/>
</dbReference>
<accession>A0AAW6T6D1</accession>
<sequence>MPTHSTEPAGFRDSAPGGVSSPDHAPPAPTDDPAVSERWPLLDRIAHTLGRRLVDGHSLGLEVGGDGFVEGFRLELEQPEGGTQQQVVYLETRPESVQRDGVLSLRDVDGTSVAVWLYPRDPELPALPAAVYPESAAGLLANMGVLCRELTLSLIAYRPGKRAVVRAEAEGVDAFLKVFAPRSTAALVEKYTTWHESGLPTPRLLGWSDRGLIAFAALPGATAAASLDRIDDHDRFLDEIVALQRAIAAVPSAQLARPSLATRVDWYEQRLAALMPEHSASIGTVGQVVARTLAATPAALPVTVHGDLHIGQVFIDGRGDVCGVLDIDTAGLGDPADDAAAFYAHLVVTALYHRDQPRLAATASELASRWIRRWPKADRSFALRAKAIAATHLLAHALSDAVPREYLLHAAGILAAELQQEAVVQAD</sequence>
<dbReference type="RefSeq" id="WP_281487682.1">
    <property type="nucleotide sequence ID" value="NZ_JASATX010000001.1"/>
</dbReference>
<keyword evidence="4" id="KW-1185">Reference proteome</keyword>
<reference evidence="3 4" key="1">
    <citation type="submission" date="2023-04" db="EMBL/GenBank/DDBJ databases">
        <title>Klugiella caeni sp. nov. isolated from the sludge of biochemical tank.</title>
        <authorList>
            <person name="Geng K."/>
        </authorList>
    </citation>
    <scope>NUCLEOTIDE SEQUENCE [LARGE SCALE GENOMIC DNA]</scope>
    <source>
        <strain evidence="3 4">YN-L-19</strain>
    </source>
</reference>
<proteinExistence type="predicted"/>
<dbReference type="EMBL" id="JASATX010000001">
    <property type="protein sequence ID" value="MDI2097909.1"/>
    <property type="molecule type" value="Genomic_DNA"/>
</dbReference>
<evidence type="ECO:0000313" key="4">
    <source>
        <dbReference type="Proteomes" id="UP001321506"/>
    </source>
</evidence>
<dbReference type="Proteomes" id="UP001321506">
    <property type="component" value="Unassembled WGS sequence"/>
</dbReference>
<dbReference type="SUPFAM" id="SSF56112">
    <property type="entry name" value="Protein kinase-like (PK-like)"/>
    <property type="match status" value="1"/>
</dbReference>
<evidence type="ECO:0000259" key="2">
    <source>
        <dbReference type="Pfam" id="PF01636"/>
    </source>
</evidence>
<evidence type="ECO:0000313" key="3">
    <source>
        <dbReference type="EMBL" id="MDI2097909.1"/>
    </source>
</evidence>
<evidence type="ECO:0000256" key="1">
    <source>
        <dbReference type="SAM" id="MobiDB-lite"/>
    </source>
</evidence>